<dbReference type="RefSeq" id="WP_093334100.1">
    <property type="nucleotide sequence ID" value="NZ_FOXP01000010.1"/>
</dbReference>
<evidence type="ECO:0000313" key="3">
    <source>
        <dbReference type="Proteomes" id="UP000199586"/>
    </source>
</evidence>
<accession>A0A1I5U5M6</accession>
<organism evidence="2 3">
    <name type="scientific">Sphingomonas rubra</name>
    <dbReference type="NCBI Taxonomy" id="634430"/>
    <lineage>
        <taxon>Bacteria</taxon>
        <taxon>Pseudomonadati</taxon>
        <taxon>Pseudomonadota</taxon>
        <taxon>Alphaproteobacteria</taxon>
        <taxon>Sphingomonadales</taxon>
        <taxon>Sphingomonadaceae</taxon>
        <taxon>Sphingomonas</taxon>
    </lineage>
</organism>
<protein>
    <recommendedName>
        <fullName evidence="4">DUF4105 domain-containing protein</fullName>
    </recommendedName>
</protein>
<name>A0A1I5U5M6_9SPHN</name>
<dbReference type="Proteomes" id="UP000199586">
    <property type="component" value="Unassembled WGS sequence"/>
</dbReference>
<dbReference type="AlphaFoldDB" id="A0A1I5U5M6"/>
<proteinExistence type="predicted"/>
<dbReference type="OrthoDB" id="7424408at2"/>
<evidence type="ECO:0008006" key="4">
    <source>
        <dbReference type="Google" id="ProtNLM"/>
    </source>
</evidence>
<evidence type="ECO:0000256" key="1">
    <source>
        <dbReference type="SAM" id="SignalP"/>
    </source>
</evidence>
<feature type="signal peptide" evidence="1">
    <location>
        <begin position="1"/>
        <end position="23"/>
    </location>
</feature>
<reference evidence="2 3" key="1">
    <citation type="submission" date="2016-10" db="EMBL/GenBank/DDBJ databases">
        <authorList>
            <person name="de Groot N.N."/>
        </authorList>
    </citation>
    <scope>NUCLEOTIDE SEQUENCE [LARGE SCALE GENOMIC DNA]</scope>
    <source>
        <strain evidence="2 3">CGMCC 1.9113</strain>
    </source>
</reference>
<evidence type="ECO:0000313" key="2">
    <source>
        <dbReference type="EMBL" id="SFP90589.1"/>
    </source>
</evidence>
<keyword evidence="3" id="KW-1185">Reference proteome</keyword>
<feature type="chain" id="PRO_5011624847" description="DUF4105 domain-containing protein" evidence="1">
    <location>
        <begin position="24"/>
        <end position="189"/>
    </location>
</feature>
<dbReference type="EMBL" id="FOXP01000010">
    <property type="protein sequence ID" value="SFP90589.1"/>
    <property type="molecule type" value="Genomic_DNA"/>
</dbReference>
<sequence>MTRLLHACLALFLLIGLAPAAQAAVTITFWSHEFGNSFPHAFFTLRGTPDAGGAPVDVNYGFTAKTISPAILMGTVAGRLDVSKPAYIAGSDAQFSVTLTDAQYASVLALTREWGEQGNHRYNLNKRNCVHFVQEAARRSGIVAVDFPALMKKPRSYLLAVAAANAGQVKVIGQPGAAYLATLGPAAGK</sequence>
<gene>
    <name evidence="2" type="ORF">SAMN04488241_110140</name>
</gene>
<keyword evidence="1" id="KW-0732">Signal</keyword>
<dbReference type="STRING" id="634430.SAMN04488241_110140"/>